<evidence type="ECO:0000313" key="1">
    <source>
        <dbReference type="EMBL" id="OJT08531.1"/>
    </source>
</evidence>
<dbReference type="OrthoDB" id="2756419at2759"/>
<accession>A0A1M2VLQ6</accession>
<dbReference type="AlphaFoldDB" id="A0A1M2VLQ6"/>
<protein>
    <submittedName>
        <fullName evidence="1">Uncharacterized protein</fullName>
    </submittedName>
</protein>
<reference evidence="1 2" key="1">
    <citation type="submission" date="2016-10" db="EMBL/GenBank/DDBJ databases">
        <title>Genome sequence of the basidiomycete white-rot fungus Trametes pubescens.</title>
        <authorList>
            <person name="Makela M.R."/>
            <person name="Granchi Z."/>
            <person name="Peng M."/>
            <person name="De Vries R.P."/>
            <person name="Grigoriev I."/>
            <person name="Riley R."/>
            <person name="Hilden K."/>
        </authorList>
    </citation>
    <scope>NUCLEOTIDE SEQUENCE [LARGE SCALE GENOMIC DNA]</scope>
    <source>
        <strain evidence="1 2">FBCC735</strain>
    </source>
</reference>
<comment type="caution">
    <text evidence="1">The sequence shown here is derived from an EMBL/GenBank/DDBJ whole genome shotgun (WGS) entry which is preliminary data.</text>
</comment>
<keyword evidence="2" id="KW-1185">Reference proteome</keyword>
<gene>
    <name evidence="1" type="ORF">TRAPUB_570</name>
</gene>
<dbReference type="Proteomes" id="UP000184267">
    <property type="component" value="Unassembled WGS sequence"/>
</dbReference>
<sequence length="235" mass="27194">MPSAEDALAQAHEKENSIRVACLAFDRALSRMRQNLNLPHSKEAWSASFVTRLQFLNKEHRRRIKNDVQALSTRLRQDFGQRTAGCDAKSRLDVQVQAVMDAYADAEQLMVKCEELYTSRVGEKTLAVADRVLLRRAMPRLRDELQRIVQHKEEIQAIMAQWGVYFQLLASEEELSTLLEKLRQHKFTKTALENKAIPVFQRIIDMYTERDAIVFESSRLGLEHEANWLAQANRV</sequence>
<proteinExistence type="predicted"/>
<organism evidence="1 2">
    <name type="scientific">Trametes pubescens</name>
    <name type="common">White-rot fungus</name>
    <dbReference type="NCBI Taxonomy" id="154538"/>
    <lineage>
        <taxon>Eukaryota</taxon>
        <taxon>Fungi</taxon>
        <taxon>Dikarya</taxon>
        <taxon>Basidiomycota</taxon>
        <taxon>Agaricomycotina</taxon>
        <taxon>Agaricomycetes</taxon>
        <taxon>Polyporales</taxon>
        <taxon>Polyporaceae</taxon>
        <taxon>Trametes</taxon>
    </lineage>
</organism>
<dbReference type="EMBL" id="MNAD01001031">
    <property type="protein sequence ID" value="OJT08531.1"/>
    <property type="molecule type" value="Genomic_DNA"/>
</dbReference>
<name>A0A1M2VLQ6_TRAPU</name>
<evidence type="ECO:0000313" key="2">
    <source>
        <dbReference type="Proteomes" id="UP000184267"/>
    </source>
</evidence>